<name>F3KZK1_9GAMM</name>
<proteinExistence type="inferred from homology"/>
<dbReference type="SUPFAM" id="SSF50249">
    <property type="entry name" value="Nucleic acid-binding proteins"/>
    <property type="match status" value="1"/>
</dbReference>
<keyword evidence="5 8" id="KW-0233">DNA recombination</keyword>
<comment type="function">
    <text evidence="1 8">Involved in DNA repair and RecF pathway recombination.</text>
</comment>
<dbReference type="AlphaFoldDB" id="F3KZK1"/>
<dbReference type="InterPro" id="IPR022572">
    <property type="entry name" value="DNA_rep/recomb_RecO_N"/>
</dbReference>
<gene>
    <name evidence="8" type="primary">recO</name>
    <name evidence="10" type="ORF">IMCC3088_407</name>
</gene>
<dbReference type="InterPro" id="IPR012340">
    <property type="entry name" value="NA-bd_OB-fold"/>
</dbReference>
<organism evidence="10 11">
    <name type="scientific">Aequoribacter fuscus</name>
    <dbReference type="NCBI Taxonomy" id="2518989"/>
    <lineage>
        <taxon>Bacteria</taxon>
        <taxon>Pseudomonadati</taxon>
        <taxon>Pseudomonadota</taxon>
        <taxon>Gammaproteobacteria</taxon>
        <taxon>Cellvibrionales</taxon>
        <taxon>Halieaceae</taxon>
        <taxon>Aequoribacter</taxon>
    </lineage>
</organism>
<dbReference type="InterPro" id="IPR003717">
    <property type="entry name" value="RecO"/>
</dbReference>
<dbReference type="Pfam" id="PF02565">
    <property type="entry name" value="RecO_C"/>
    <property type="match status" value="1"/>
</dbReference>
<evidence type="ECO:0000256" key="8">
    <source>
        <dbReference type="HAMAP-Rule" id="MF_00201"/>
    </source>
</evidence>
<dbReference type="PANTHER" id="PTHR33991">
    <property type="entry name" value="DNA REPAIR PROTEIN RECO"/>
    <property type="match status" value="1"/>
</dbReference>
<dbReference type="STRING" id="2518989.IMCC3088_407"/>
<dbReference type="EMBL" id="AEIG01000014">
    <property type="protein sequence ID" value="EGG30430.1"/>
    <property type="molecule type" value="Genomic_DNA"/>
</dbReference>
<dbReference type="eggNOG" id="COG1381">
    <property type="taxonomic scope" value="Bacteria"/>
</dbReference>
<dbReference type="GO" id="GO:0043590">
    <property type="term" value="C:bacterial nucleoid"/>
    <property type="evidence" value="ECO:0007669"/>
    <property type="project" value="TreeGrafter"/>
</dbReference>
<keyword evidence="4 8" id="KW-0227">DNA damage</keyword>
<dbReference type="Pfam" id="PF11967">
    <property type="entry name" value="RecO_N"/>
    <property type="match status" value="1"/>
</dbReference>
<dbReference type="Proteomes" id="UP000005615">
    <property type="component" value="Unassembled WGS sequence"/>
</dbReference>
<evidence type="ECO:0000259" key="9">
    <source>
        <dbReference type="Pfam" id="PF11967"/>
    </source>
</evidence>
<dbReference type="OrthoDB" id="9804792at2"/>
<dbReference type="InterPro" id="IPR042242">
    <property type="entry name" value="RecO_C"/>
</dbReference>
<keyword evidence="11" id="KW-1185">Reference proteome</keyword>
<dbReference type="InterPro" id="IPR037278">
    <property type="entry name" value="ARFGAP/RecO"/>
</dbReference>
<evidence type="ECO:0000256" key="6">
    <source>
        <dbReference type="ARBA" id="ARBA00023204"/>
    </source>
</evidence>
<feature type="domain" description="DNA replication/recombination mediator RecO N-terminal" evidence="9">
    <location>
        <begin position="3"/>
        <end position="77"/>
    </location>
</feature>
<evidence type="ECO:0000256" key="2">
    <source>
        <dbReference type="ARBA" id="ARBA00007452"/>
    </source>
</evidence>
<accession>F3KZK1</accession>
<reference evidence="10 11" key="1">
    <citation type="journal article" date="2011" name="J. Bacteriol.">
        <title>Genome sequence of strain IMCC3088, a proteorhodopsin-containing marine bacterium belonging to the OM60/NOR5 clade.</title>
        <authorList>
            <person name="Jang Y."/>
            <person name="Oh H.M."/>
            <person name="Kang I."/>
            <person name="Lee K."/>
            <person name="Yang S.J."/>
            <person name="Cho J.C."/>
        </authorList>
    </citation>
    <scope>NUCLEOTIDE SEQUENCE [LARGE SCALE GENOMIC DNA]</scope>
    <source>
        <strain evidence="10 11">IMCC3088</strain>
    </source>
</reference>
<evidence type="ECO:0000256" key="7">
    <source>
        <dbReference type="ARBA" id="ARBA00033409"/>
    </source>
</evidence>
<evidence type="ECO:0000256" key="3">
    <source>
        <dbReference type="ARBA" id="ARBA00021310"/>
    </source>
</evidence>
<dbReference type="RefSeq" id="WP_009574842.1">
    <property type="nucleotide sequence ID" value="NZ_AEIG01000014.1"/>
</dbReference>
<dbReference type="Gene3D" id="2.40.50.140">
    <property type="entry name" value="Nucleic acid-binding proteins"/>
    <property type="match status" value="1"/>
</dbReference>
<dbReference type="GO" id="GO:0006310">
    <property type="term" value="P:DNA recombination"/>
    <property type="evidence" value="ECO:0007669"/>
    <property type="project" value="UniProtKB-UniRule"/>
</dbReference>
<evidence type="ECO:0000256" key="4">
    <source>
        <dbReference type="ARBA" id="ARBA00022763"/>
    </source>
</evidence>
<dbReference type="SUPFAM" id="SSF57863">
    <property type="entry name" value="ArfGap/RecO-like zinc finger"/>
    <property type="match status" value="1"/>
</dbReference>
<evidence type="ECO:0000256" key="5">
    <source>
        <dbReference type="ARBA" id="ARBA00023172"/>
    </source>
</evidence>
<keyword evidence="6 8" id="KW-0234">DNA repair</keyword>
<comment type="caution">
    <text evidence="10">The sequence shown here is derived from an EMBL/GenBank/DDBJ whole genome shotgun (WGS) entry which is preliminary data.</text>
</comment>
<dbReference type="PANTHER" id="PTHR33991:SF1">
    <property type="entry name" value="DNA REPAIR PROTEIN RECO"/>
    <property type="match status" value="1"/>
</dbReference>
<evidence type="ECO:0000313" key="10">
    <source>
        <dbReference type="EMBL" id="EGG30430.1"/>
    </source>
</evidence>
<dbReference type="HAMAP" id="MF_00201">
    <property type="entry name" value="RecO"/>
    <property type="match status" value="1"/>
</dbReference>
<dbReference type="NCBIfam" id="TIGR00613">
    <property type="entry name" value="reco"/>
    <property type="match status" value="1"/>
</dbReference>
<evidence type="ECO:0000256" key="1">
    <source>
        <dbReference type="ARBA" id="ARBA00003065"/>
    </source>
</evidence>
<protein>
    <recommendedName>
        <fullName evidence="3 8">DNA repair protein RecO</fullName>
    </recommendedName>
    <alternativeName>
        <fullName evidence="7 8">Recombination protein O</fullName>
    </alternativeName>
</protein>
<dbReference type="Gene3D" id="1.20.1440.120">
    <property type="entry name" value="Recombination protein O, C-terminal domain"/>
    <property type="match status" value="1"/>
</dbReference>
<dbReference type="GO" id="GO:0006302">
    <property type="term" value="P:double-strand break repair"/>
    <property type="evidence" value="ECO:0007669"/>
    <property type="project" value="TreeGrafter"/>
</dbReference>
<evidence type="ECO:0000313" key="11">
    <source>
        <dbReference type="Proteomes" id="UP000005615"/>
    </source>
</evidence>
<comment type="similarity">
    <text evidence="2 8">Belongs to the RecO family.</text>
</comment>
<sequence length="237" mass="27016">MAMGIQQPAFLLRKRPFQESSEIVDLFTPERGRVSCVVKGAKRKRLGGSLSQRLQLFRPLVVRFQGRGDLKTLLDAEELHEPYTLFGEGFYAAHYANELLLRVLQQEESYAELFADYASLLEVLEADSSPRAPIRRFEWSILQTLGAEPDLSTDANGEPIDPDKWYHFVDNTGWLDALEHTASKPAPGRWLLALAINEPEAWASKFARELCRTLLLPYIGEAPFKSRLLWQQQAQQQ</sequence>